<evidence type="ECO:0000313" key="2">
    <source>
        <dbReference type="Proteomes" id="UP000887565"/>
    </source>
</evidence>
<accession>A0A915HII4</accession>
<dbReference type="Proteomes" id="UP000887565">
    <property type="component" value="Unplaced"/>
</dbReference>
<sequence length="137" mass="15812">MEEKKVNLNDYAEIASRRHYATVHSIKSKHSTLSYRKTPSPLSLLMLTASIAERRPFSAPFMFDAIAWFFFLAVSHDEIVLFLTFQSKLYNQKRRQNTIVSYKKAKGGFILHPASGIRKKSIFRFLIRQVVRQSGTG</sequence>
<dbReference type="AlphaFoldDB" id="A0A915HII4"/>
<keyword evidence="1" id="KW-0812">Transmembrane</keyword>
<keyword evidence="1" id="KW-1133">Transmembrane helix</keyword>
<name>A0A915HII4_ROMCU</name>
<keyword evidence="1" id="KW-0472">Membrane</keyword>
<evidence type="ECO:0000256" key="1">
    <source>
        <dbReference type="SAM" id="Phobius"/>
    </source>
</evidence>
<protein>
    <submittedName>
        <fullName evidence="3">Uncharacterized protein</fullName>
    </submittedName>
</protein>
<dbReference type="WBParaSite" id="nRc.2.0.1.t01244-RA">
    <property type="protein sequence ID" value="nRc.2.0.1.t01244-RA"/>
    <property type="gene ID" value="nRc.2.0.1.g01244"/>
</dbReference>
<keyword evidence="2" id="KW-1185">Reference proteome</keyword>
<proteinExistence type="predicted"/>
<feature type="transmembrane region" description="Helical" evidence="1">
    <location>
        <begin position="65"/>
        <end position="85"/>
    </location>
</feature>
<evidence type="ECO:0000313" key="3">
    <source>
        <dbReference type="WBParaSite" id="nRc.2.0.1.t01244-RA"/>
    </source>
</evidence>
<reference evidence="3" key="1">
    <citation type="submission" date="2022-11" db="UniProtKB">
        <authorList>
            <consortium name="WormBaseParasite"/>
        </authorList>
    </citation>
    <scope>IDENTIFICATION</scope>
</reference>
<organism evidence="2 3">
    <name type="scientific">Romanomermis culicivorax</name>
    <name type="common">Nematode worm</name>
    <dbReference type="NCBI Taxonomy" id="13658"/>
    <lineage>
        <taxon>Eukaryota</taxon>
        <taxon>Metazoa</taxon>
        <taxon>Ecdysozoa</taxon>
        <taxon>Nematoda</taxon>
        <taxon>Enoplea</taxon>
        <taxon>Dorylaimia</taxon>
        <taxon>Mermithida</taxon>
        <taxon>Mermithoidea</taxon>
        <taxon>Mermithidae</taxon>
        <taxon>Romanomermis</taxon>
    </lineage>
</organism>